<feature type="region of interest" description="Disordered" evidence="1">
    <location>
        <begin position="69"/>
        <end position="108"/>
    </location>
</feature>
<protein>
    <recommendedName>
        <fullName evidence="4">Excisionase</fullName>
    </recommendedName>
</protein>
<evidence type="ECO:0000313" key="3">
    <source>
        <dbReference type="Proteomes" id="UP000032458"/>
    </source>
</evidence>
<accession>A0A0D7CM18</accession>
<keyword evidence="3" id="KW-1185">Reference proteome</keyword>
<dbReference type="RefSeq" id="WP_030064905.1">
    <property type="nucleotide sequence ID" value="NZ_JRKI01000026.1"/>
</dbReference>
<evidence type="ECO:0000256" key="1">
    <source>
        <dbReference type="SAM" id="MobiDB-lite"/>
    </source>
</evidence>
<feature type="region of interest" description="Disordered" evidence="1">
    <location>
        <begin position="1"/>
        <end position="28"/>
    </location>
</feature>
<dbReference type="EMBL" id="JRKI01000026">
    <property type="protein sequence ID" value="KIZ16905.1"/>
    <property type="molecule type" value="Genomic_DNA"/>
</dbReference>
<sequence>MASKTPPDGFVFIDDSPNGPGIASRLGITPGTYRKWRMAGKGPETFFLGKHVCARIESVDAYIRDLELQAQQPSQDSRPPEARRPKRSAARRPRKSSTDTPCELALAG</sequence>
<feature type="compositionally biased region" description="Basic residues" evidence="1">
    <location>
        <begin position="84"/>
        <end position="95"/>
    </location>
</feature>
<proteinExistence type="predicted"/>
<evidence type="ECO:0008006" key="4">
    <source>
        <dbReference type="Google" id="ProtNLM"/>
    </source>
</evidence>
<dbReference type="PATRIC" id="fig|1240678.4.peg.3833"/>
<evidence type="ECO:0000313" key="2">
    <source>
        <dbReference type="EMBL" id="KIZ16905.1"/>
    </source>
</evidence>
<dbReference type="AlphaFoldDB" id="A0A0D7CM18"/>
<organism evidence="2 3">
    <name type="scientific">Streptomyces natalensis ATCC 27448</name>
    <dbReference type="NCBI Taxonomy" id="1240678"/>
    <lineage>
        <taxon>Bacteria</taxon>
        <taxon>Bacillati</taxon>
        <taxon>Actinomycetota</taxon>
        <taxon>Actinomycetes</taxon>
        <taxon>Kitasatosporales</taxon>
        <taxon>Streptomycetaceae</taxon>
        <taxon>Streptomyces</taxon>
    </lineage>
</organism>
<dbReference type="Proteomes" id="UP000032458">
    <property type="component" value="Unassembled WGS sequence"/>
</dbReference>
<comment type="caution">
    <text evidence="2">The sequence shown here is derived from an EMBL/GenBank/DDBJ whole genome shotgun (WGS) entry which is preliminary data.</text>
</comment>
<reference evidence="2 3" key="1">
    <citation type="submission" date="2014-09" db="EMBL/GenBank/DDBJ databases">
        <title>Draft genome sequence of Streptomyces natalensis ATCC 27448, producer of the antifungal pimaricin.</title>
        <authorList>
            <person name="Mendes M.V."/>
            <person name="Beites T."/>
            <person name="Pires S."/>
            <person name="Santos C.L."/>
            <person name="Moradas-Ferreira P."/>
        </authorList>
    </citation>
    <scope>NUCLEOTIDE SEQUENCE [LARGE SCALE GENOMIC DNA]</scope>
    <source>
        <strain evidence="2 3">ATCC 27448</strain>
    </source>
</reference>
<gene>
    <name evidence="2" type="ORF">SNA_18210</name>
</gene>
<name>A0A0D7CM18_9ACTN</name>